<organism evidence="2 3">
    <name type="scientific">Salinicoccus bachuensis</name>
    <dbReference type="NCBI Taxonomy" id="3136731"/>
    <lineage>
        <taxon>Bacteria</taxon>
        <taxon>Bacillati</taxon>
        <taxon>Bacillota</taxon>
        <taxon>Bacilli</taxon>
        <taxon>Bacillales</taxon>
        <taxon>Staphylococcaceae</taxon>
        <taxon>Salinicoccus</taxon>
    </lineage>
</organism>
<dbReference type="SUPFAM" id="SSF53850">
    <property type="entry name" value="Periplasmic binding protein-like II"/>
    <property type="match status" value="1"/>
</dbReference>
<sequence length="348" mass="37384">MKKWLVGLASLSLLLSACSNDSEGEANAEGADSSGEPLTVVWYPNESGNELSDARDEIGSIIEDATGQEVEHELTTDYAIAIESLVNDNADLAFTGAEGYVQAKERNDALTPLAVPSGPSGTEEDALYHSWFAALPENMEQYEDGNGEYALDNFEGKKFSFVSPSSTSGFKVPGSTLVSHFGEQEGYEDLEIDQIAENGNVFSEVMFGNSHQGSAVNLLNGKADLAAFCDTCLDNYVEVSEGEENAPGAIYTVSEGAAAPFENLAGEEFGILSATPVLNAPFVANGNTLSEEQIKELQDAFTSEEVANNENIFLPEDSEETGLFTKSADEQFVVVEDEWFDPIRELGQ</sequence>
<dbReference type="RefSeq" id="WP_342388854.1">
    <property type="nucleotide sequence ID" value="NZ_CP138333.2"/>
</dbReference>
<keyword evidence="3" id="KW-1185">Reference proteome</keyword>
<evidence type="ECO:0000313" key="2">
    <source>
        <dbReference type="EMBL" id="WZX30335.1"/>
    </source>
</evidence>
<keyword evidence="1" id="KW-0732">Signal</keyword>
<dbReference type="PANTHER" id="PTHR35841:SF1">
    <property type="entry name" value="PHOSPHONATES-BINDING PERIPLASMIC PROTEIN"/>
    <property type="match status" value="1"/>
</dbReference>
<accession>A0ABZ3CK86</accession>
<feature type="signal peptide" evidence="1">
    <location>
        <begin position="1"/>
        <end position="19"/>
    </location>
</feature>
<dbReference type="Pfam" id="PF12974">
    <property type="entry name" value="Phosphonate-bd"/>
    <property type="match status" value="1"/>
</dbReference>
<name>A0ABZ3CK86_9STAP</name>
<dbReference type="PANTHER" id="PTHR35841">
    <property type="entry name" value="PHOSPHONATES-BINDING PERIPLASMIC PROTEIN"/>
    <property type="match status" value="1"/>
</dbReference>
<feature type="chain" id="PRO_5046213595" evidence="1">
    <location>
        <begin position="20"/>
        <end position="348"/>
    </location>
</feature>
<protein>
    <submittedName>
        <fullName evidence="2">PhnD/SsuA/transferrin family substrate-binding protein</fullName>
    </submittedName>
</protein>
<evidence type="ECO:0000313" key="3">
    <source>
        <dbReference type="Proteomes" id="UP001455384"/>
    </source>
</evidence>
<reference evidence="3" key="1">
    <citation type="submission" date="2023-10" db="EMBL/GenBank/DDBJ databases">
        <title>Genome analysis and identification of Salinococcus sp. Bachu38 nov., a PGPR from the rhizosphere of Tamarix.</title>
        <authorList>
            <person name="Liang Z."/>
            <person name="Zhang X."/>
            <person name="Jia J."/>
            <person name="Chen X."/>
            <person name="Wang Y."/>
            <person name="Wang Q."/>
            <person name="Wang R."/>
        </authorList>
    </citation>
    <scope>NUCLEOTIDE SEQUENCE [LARGE SCALE GENOMIC DNA]</scope>
    <source>
        <strain evidence="3">Bachu38</strain>
    </source>
</reference>
<dbReference type="Proteomes" id="UP001455384">
    <property type="component" value="Chromosome"/>
</dbReference>
<evidence type="ECO:0000256" key="1">
    <source>
        <dbReference type="SAM" id="SignalP"/>
    </source>
</evidence>
<dbReference type="EMBL" id="CP138333">
    <property type="protein sequence ID" value="WZX30335.1"/>
    <property type="molecule type" value="Genomic_DNA"/>
</dbReference>
<dbReference type="Gene3D" id="3.40.190.10">
    <property type="entry name" value="Periplasmic binding protein-like II"/>
    <property type="match status" value="2"/>
</dbReference>
<dbReference type="PROSITE" id="PS51257">
    <property type="entry name" value="PROKAR_LIPOPROTEIN"/>
    <property type="match status" value="1"/>
</dbReference>
<gene>
    <name evidence="2" type="ORF">RQP18_03875</name>
</gene>
<proteinExistence type="predicted"/>